<dbReference type="InterPro" id="IPR007710">
    <property type="entry name" value="Nucleoside_deoxyribTrfase"/>
</dbReference>
<proteinExistence type="predicted"/>
<dbReference type="EMBL" id="JALGBH010000002">
    <property type="protein sequence ID" value="MCJ0743910.1"/>
    <property type="molecule type" value="Genomic_DNA"/>
</dbReference>
<dbReference type="SUPFAM" id="SSF52309">
    <property type="entry name" value="N-(deoxy)ribosyltransferase-like"/>
    <property type="match status" value="1"/>
</dbReference>
<sequence length="132" mass="14746">MRAYISVSFSKRKSMDAEITTIVHTLNKFDIASIVFVDQYQFYPHQEQQMMLQAMSDINGCDLLIAETSDKGIGIGIEVGYAKAKGKPIIYMRKADAEHSTTVSGIADFRIIYTDTGDLEKQLAQTVNMLKA</sequence>
<evidence type="ECO:0000313" key="1">
    <source>
        <dbReference type="EMBL" id="MCJ0743910.1"/>
    </source>
</evidence>
<dbReference type="Proteomes" id="UP001165460">
    <property type="component" value="Unassembled WGS sequence"/>
</dbReference>
<dbReference type="RefSeq" id="WP_243363258.1">
    <property type="nucleotide sequence ID" value="NZ_JALGBH010000002.1"/>
</dbReference>
<organism evidence="1 2">
    <name type="scientific">Pedobacter montanisoli</name>
    <dbReference type="NCBI Taxonomy" id="2923277"/>
    <lineage>
        <taxon>Bacteria</taxon>
        <taxon>Pseudomonadati</taxon>
        <taxon>Bacteroidota</taxon>
        <taxon>Sphingobacteriia</taxon>
        <taxon>Sphingobacteriales</taxon>
        <taxon>Sphingobacteriaceae</taxon>
        <taxon>Pedobacter</taxon>
    </lineage>
</organism>
<accession>A0ABT0A012</accession>
<name>A0ABT0A012_9SPHI</name>
<protein>
    <submittedName>
        <fullName evidence="1">Nucleoside 2-deoxyribosyltransferase</fullName>
    </submittedName>
</protein>
<evidence type="ECO:0000313" key="2">
    <source>
        <dbReference type="Proteomes" id="UP001165460"/>
    </source>
</evidence>
<dbReference type="Pfam" id="PF05014">
    <property type="entry name" value="Nuc_deoxyrib_tr"/>
    <property type="match status" value="1"/>
</dbReference>
<gene>
    <name evidence="1" type="ORF">MMF97_14420</name>
</gene>
<keyword evidence="2" id="KW-1185">Reference proteome</keyword>
<comment type="caution">
    <text evidence="1">The sequence shown here is derived from an EMBL/GenBank/DDBJ whole genome shotgun (WGS) entry which is preliminary data.</text>
</comment>
<dbReference type="Gene3D" id="3.40.50.450">
    <property type="match status" value="1"/>
</dbReference>
<reference evidence="1" key="1">
    <citation type="submission" date="2022-03" db="EMBL/GenBank/DDBJ databases">
        <authorList>
            <person name="Woo C.Y."/>
        </authorList>
    </citation>
    <scope>NUCLEOTIDE SEQUENCE</scope>
    <source>
        <strain evidence="1">CYS-01</strain>
    </source>
</reference>